<dbReference type="Ensembl" id="ENSSORT00005036908.1">
    <property type="protein sequence ID" value="ENSSORP00005035952.1"/>
    <property type="gene ID" value="ENSSORG00005016963.1"/>
</dbReference>
<protein>
    <recommendedName>
        <fullName evidence="3">Prolactin releasing hormone 2</fullName>
    </recommendedName>
</protein>
<evidence type="ECO:0000313" key="2">
    <source>
        <dbReference type="Proteomes" id="UP000472271"/>
    </source>
</evidence>
<dbReference type="AlphaFoldDB" id="A0A673B5M4"/>
<reference evidence="1" key="3">
    <citation type="submission" date="2025-09" db="UniProtKB">
        <authorList>
            <consortium name="Ensembl"/>
        </authorList>
    </citation>
    <scope>IDENTIFICATION</scope>
</reference>
<dbReference type="PANTHER" id="PTHR17206:SF1">
    <property type="entry name" value="PROLACTIN-RELEASING PEPTIDE"/>
    <property type="match status" value="1"/>
</dbReference>
<sequence length="81" mass="9379">LYVRCNLLYYHFTKPHIHPFPHTPMVARHPDIDASWYTGRGIRPVGRFGRKAVRRIEHLAFITAGAHRPTADSDSTVWITQ</sequence>
<dbReference type="Pfam" id="PF15172">
    <property type="entry name" value="Prolactin_RP"/>
    <property type="match status" value="1"/>
</dbReference>
<evidence type="ECO:0000313" key="1">
    <source>
        <dbReference type="Ensembl" id="ENSSORP00005035952.1"/>
    </source>
</evidence>
<dbReference type="GO" id="GO:0043434">
    <property type="term" value="P:response to peptide hormone"/>
    <property type="evidence" value="ECO:0007669"/>
    <property type="project" value="TreeGrafter"/>
</dbReference>
<reference evidence="1" key="2">
    <citation type="submission" date="2025-08" db="UniProtKB">
        <authorList>
            <consortium name="Ensembl"/>
        </authorList>
    </citation>
    <scope>IDENTIFICATION</scope>
</reference>
<evidence type="ECO:0008006" key="3">
    <source>
        <dbReference type="Google" id="ProtNLM"/>
    </source>
</evidence>
<dbReference type="Proteomes" id="UP000472271">
    <property type="component" value="Chromosome 21"/>
</dbReference>
<dbReference type="GO" id="GO:0005184">
    <property type="term" value="F:neuropeptide hormone activity"/>
    <property type="evidence" value="ECO:0007669"/>
    <property type="project" value="TreeGrafter"/>
</dbReference>
<accession>A0A673B5M4</accession>
<dbReference type="GO" id="GO:0007186">
    <property type="term" value="P:G protein-coupled receptor signaling pathway"/>
    <property type="evidence" value="ECO:0007669"/>
    <property type="project" value="TreeGrafter"/>
</dbReference>
<keyword evidence="2" id="KW-1185">Reference proteome</keyword>
<proteinExistence type="predicted"/>
<dbReference type="InParanoid" id="A0A673B5M4"/>
<dbReference type="InterPro" id="IPR026194">
    <property type="entry name" value="PrRP"/>
</dbReference>
<dbReference type="GO" id="GO:0007631">
    <property type="term" value="P:feeding behavior"/>
    <property type="evidence" value="ECO:0007669"/>
    <property type="project" value="TreeGrafter"/>
</dbReference>
<dbReference type="GO" id="GO:0031861">
    <property type="term" value="F:prolactin-releasing peptide receptor binding"/>
    <property type="evidence" value="ECO:0007669"/>
    <property type="project" value="TreeGrafter"/>
</dbReference>
<dbReference type="PANTHER" id="PTHR17206">
    <property type="entry name" value="PROLACTIN-RELEASING PEPTIDE"/>
    <property type="match status" value="1"/>
</dbReference>
<name>A0A673B5M4_9TELE</name>
<organism evidence="1 2">
    <name type="scientific">Sphaeramia orbicularis</name>
    <name type="common">orbiculate cardinalfish</name>
    <dbReference type="NCBI Taxonomy" id="375764"/>
    <lineage>
        <taxon>Eukaryota</taxon>
        <taxon>Metazoa</taxon>
        <taxon>Chordata</taxon>
        <taxon>Craniata</taxon>
        <taxon>Vertebrata</taxon>
        <taxon>Euteleostomi</taxon>
        <taxon>Actinopterygii</taxon>
        <taxon>Neopterygii</taxon>
        <taxon>Teleostei</taxon>
        <taxon>Neoteleostei</taxon>
        <taxon>Acanthomorphata</taxon>
        <taxon>Gobiaria</taxon>
        <taxon>Kurtiformes</taxon>
        <taxon>Apogonoidei</taxon>
        <taxon>Apogonidae</taxon>
        <taxon>Apogoninae</taxon>
        <taxon>Sphaeramia</taxon>
    </lineage>
</organism>
<reference evidence="1" key="1">
    <citation type="submission" date="2019-06" db="EMBL/GenBank/DDBJ databases">
        <authorList>
            <consortium name="Wellcome Sanger Institute Data Sharing"/>
        </authorList>
    </citation>
    <scope>NUCLEOTIDE SEQUENCE [LARGE SCALE GENOMIC DNA]</scope>
</reference>